<comment type="caution">
    <text evidence="1">The sequence shown here is derived from an EMBL/GenBank/DDBJ whole genome shotgun (WGS) entry which is preliminary data.</text>
</comment>
<organism evidence="1 2">
    <name type="scientific">Cetraspora pellucida</name>
    <dbReference type="NCBI Taxonomy" id="1433469"/>
    <lineage>
        <taxon>Eukaryota</taxon>
        <taxon>Fungi</taxon>
        <taxon>Fungi incertae sedis</taxon>
        <taxon>Mucoromycota</taxon>
        <taxon>Glomeromycotina</taxon>
        <taxon>Glomeromycetes</taxon>
        <taxon>Diversisporales</taxon>
        <taxon>Gigasporaceae</taxon>
        <taxon>Cetraspora</taxon>
    </lineage>
</organism>
<evidence type="ECO:0000313" key="2">
    <source>
        <dbReference type="Proteomes" id="UP000789366"/>
    </source>
</evidence>
<protein>
    <submittedName>
        <fullName evidence="1">3783_t:CDS:1</fullName>
    </submittedName>
</protein>
<name>A0ACA9MMQ8_9GLOM</name>
<keyword evidence="2" id="KW-1185">Reference proteome</keyword>
<dbReference type="Proteomes" id="UP000789366">
    <property type="component" value="Unassembled WGS sequence"/>
</dbReference>
<feature type="non-terminal residue" evidence="1">
    <location>
        <position position="1"/>
    </location>
</feature>
<proteinExistence type="predicted"/>
<evidence type="ECO:0000313" key="1">
    <source>
        <dbReference type="EMBL" id="CAG8595849.1"/>
    </source>
</evidence>
<gene>
    <name evidence="1" type="ORF">SPELUC_LOCUS6926</name>
</gene>
<reference evidence="1" key="1">
    <citation type="submission" date="2021-06" db="EMBL/GenBank/DDBJ databases">
        <authorList>
            <person name="Kallberg Y."/>
            <person name="Tangrot J."/>
            <person name="Rosling A."/>
        </authorList>
    </citation>
    <scope>NUCLEOTIDE SEQUENCE</scope>
    <source>
        <strain evidence="1">28 12/20/2015</strain>
    </source>
</reference>
<sequence length="102" mass="11693">KNLDAVAQIRSYYIANNKFELSRYSVGKSVEDIQKILYDADLYEETDNITFEQAIINANINQTSIDDDNNIVSEEVFKQAEADMIDDDALDAKSSDWLEEFN</sequence>
<accession>A0ACA9MMQ8</accession>
<dbReference type="EMBL" id="CAJVPW010008670">
    <property type="protein sequence ID" value="CAG8595849.1"/>
    <property type="molecule type" value="Genomic_DNA"/>
</dbReference>